<reference evidence="1 2" key="1">
    <citation type="journal article" date="2019" name="Int. J. Syst. Evol. Microbiol.">
        <title>The Global Catalogue of Microorganisms (GCM) 10K type strain sequencing project: providing services to taxonomists for standard genome sequencing and annotation.</title>
        <authorList>
            <consortium name="The Broad Institute Genomics Platform"/>
            <consortium name="The Broad Institute Genome Sequencing Center for Infectious Disease"/>
            <person name="Wu L."/>
            <person name="Ma J."/>
        </authorList>
    </citation>
    <scope>NUCLEOTIDE SEQUENCE [LARGE SCALE GENOMIC DNA]</scope>
    <source>
        <strain evidence="1 2">CGMCC 1.12720</strain>
    </source>
</reference>
<accession>A0ACB5PLR6</accession>
<name>A0ACB5PLR6_9BACT</name>
<evidence type="ECO:0000313" key="1">
    <source>
        <dbReference type="EMBL" id="GGF50918.1"/>
    </source>
</evidence>
<dbReference type="EMBL" id="BMFN01000001">
    <property type="protein sequence ID" value="GGF50918.1"/>
    <property type="molecule type" value="Genomic_DNA"/>
</dbReference>
<protein>
    <submittedName>
        <fullName evidence="1">Membrane protein</fullName>
    </submittedName>
</protein>
<proteinExistence type="predicted"/>
<organism evidence="1 2">
    <name type="scientific">Hymenobacter qilianensis</name>
    <dbReference type="NCBI Taxonomy" id="1385715"/>
    <lineage>
        <taxon>Bacteria</taxon>
        <taxon>Pseudomonadati</taxon>
        <taxon>Bacteroidota</taxon>
        <taxon>Cytophagia</taxon>
        <taxon>Cytophagales</taxon>
        <taxon>Hymenobacteraceae</taxon>
        <taxon>Hymenobacter</taxon>
    </lineage>
</organism>
<comment type="caution">
    <text evidence="1">The sequence shown here is derived from an EMBL/GenBank/DDBJ whole genome shotgun (WGS) entry which is preliminary data.</text>
</comment>
<keyword evidence="2" id="KW-1185">Reference proteome</keyword>
<evidence type="ECO:0000313" key="2">
    <source>
        <dbReference type="Proteomes" id="UP000605392"/>
    </source>
</evidence>
<sequence>MEALWDHTQQPDLHQQWDLRFTEIRYLPRPVASEPQQFLYATRIGFGLGVAGRGESVGTKEKNGERTSVLKFWSDEWLSLIHTGAGYWKYIPTTDGLRFLTGYDYQTRFGAPGRLLDRFVFRPLMGWATAWSFDCLRLWLEKGIKPSASIRLALTQLLVRLVLGFCWIYQGVVPKLLYPDTGELSILQGAGFTPEAARYTASAVGVGEILFGLLFWLLPTHLLRPVYWLNMVGLLVLGMGAIFSQPAIFVAPFNPVTLNASMLVLAAIGLLSLDDLPSARNCLRQPPLPS</sequence>
<gene>
    <name evidence="1" type="ORF">GCM10011375_03060</name>
</gene>
<dbReference type="Proteomes" id="UP000605392">
    <property type="component" value="Unassembled WGS sequence"/>
</dbReference>